<dbReference type="Proteomes" id="UP000006502">
    <property type="component" value="Chromosome"/>
</dbReference>
<dbReference type="EMBL" id="CP003731">
    <property type="protein sequence ID" value="AFO51657.1"/>
    <property type="molecule type" value="Genomic_DNA"/>
</dbReference>
<protein>
    <recommendedName>
        <fullName evidence="5">Lipoprotein</fullName>
    </recommendedName>
</protein>
<name>I7C576_MYCHA</name>
<reference evidence="4" key="2">
    <citation type="submission" date="2012-07" db="EMBL/GenBank/DDBJ databases">
        <title>Complete genome sequence of 'Candidatus Mycoplasma haemolamae'.</title>
        <authorList>
            <person name="Guimaraes A.M.S."/>
            <person name="Toth B."/>
            <person name="Santos A.P."/>
            <person name="Nascimento N.C."/>
            <person name="Sojka J.E."/>
            <person name="Messick J.B."/>
        </authorList>
    </citation>
    <scope>NUCLEOTIDE SEQUENCE [LARGE SCALE GENOMIC DNA]</scope>
    <source>
        <strain evidence="4">Purdue</strain>
    </source>
</reference>
<dbReference type="KEGG" id="mhl:MHLP_00385"/>
<feature type="compositionally biased region" description="Low complexity" evidence="1">
    <location>
        <begin position="73"/>
        <end position="92"/>
    </location>
</feature>
<dbReference type="AlphaFoldDB" id="I7C576"/>
<evidence type="ECO:0000313" key="3">
    <source>
        <dbReference type="EMBL" id="AFO51657.1"/>
    </source>
</evidence>
<evidence type="ECO:0000256" key="1">
    <source>
        <dbReference type="SAM" id="MobiDB-lite"/>
    </source>
</evidence>
<feature type="compositionally biased region" description="Basic and acidic residues" evidence="1">
    <location>
        <begin position="60"/>
        <end position="69"/>
    </location>
</feature>
<evidence type="ECO:0000256" key="2">
    <source>
        <dbReference type="SAM" id="SignalP"/>
    </source>
</evidence>
<feature type="region of interest" description="Disordered" evidence="1">
    <location>
        <begin position="55"/>
        <end position="95"/>
    </location>
</feature>
<accession>I7C576</accession>
<feature type="signal peptide" evidence="2">
    <location>
        <begin position="1"/>
        <end position="23"/>
    </location>
</feature>
<dbReference type="HOGENOM" id="CLU_648625_0_0_14"/>
<feature type="chain" id="PRO_5003708613" description="Lipoprotein" evidence="2">
    <location>
        <begin position="24"/>
        <end position="432"/>
    </location>
</feature>
<sequence length="432" mass="47867">MTAKAKLTVALITLLGLNGASLAAIEGYSLGDWWNASWISDSTSKVVEFFSPSNTTAESKAQEEEKQVEESSEVSGTTSTIVSPTHSSSFSSGPVGRTFRLESRSPVQSLNLQGVTDNSSTSLQSVALTLPKTQSLELKLEELSVSSGAQTESSSLDMAVLAKAISTEGTKSEKISKISRDKDNKSSQIMEKLKGINIADYYSAAEKVAKHFKISEEPIALAQQSGSPGRSRETPKSIKKLVLPSQAPVTGLTKEERIALRTVYATFVPLAELKTKSSQQLSSVDNSATSLREEEIPDHKQLTRALYAIGWGSNRIVTYINGNEADNWGWNKDWSKNIWSKFCKEECGGEQGWKELMRRQQKRKKEVFERADAITHKRWMTEWCWTPNCFRRSPEELDRLHGEANAELELAVAGQIIAWMKKLPNIQTELKI</sequence>
<keyword evidence="4" id="KW-1185">Reference proteome</keyword>
<dbReference type="PATRIC" id="fig|1212765.3.peg.86"/>
<evidence type="ECO:0008006" key="5">
    <source>
        <dbReference type="Google" id="ProtNLM"/>
    </source>
</evidence>
<gene>
    <name evidence="3" type="ordered locus">MHLP_00385</name>
</gene>
<organism evidence="3 4">
    <name type="scientific">Mycoplasma haematolamae (strain Purdue)</name>
    <dbReference type="NCBI Taxonomy" id="1212765"/>
    <lineage>
        <taxon>Bacteria</taxon>
        <taxon>Bacillati</taxon>
        <taxon>Mycoplasmatota</taxon>
        <taxon>Mollicutes</taxon>
        <taxon>Mycoplasmataceae</taxon>
        <taxon>Mycoplasma</taxon>
    </lineage>
</organism>
<evidence type="ECO:0000313" key="4">
    <source>
        <dbReference type="Proteomes" id="UP000006502"/>
    </source>
</evidence>
<reference evidence="3 4" key="1">
    <citation type="journal article" date="2012" name="J. Bacteriol.">
        <title>Genome Sequence of "Candidatus Mycoplasma haemolamae" Strain Purdue, a Red Blood Cell Pathogen of Alpacas (Vicugna pacos) and Llamas (Lama glama).</title>
        <authorList>
            <person name="Guimaraes A.M."/>
            <person name="Toth B."/>
            <person name="Santos A.P."/>
            <person name="do Nascimento N.C."/>
            <person name="Kritchevsky J.E."/>
            <person name="Messick J.B."/>
        </authorList>
    </citation>
    <scope>NUCLEOTIDE SEQUENCE [LARGE SCALE GENOMIC DNA]</scope>
    <source>
        <strain evidence="3 4">Purdue</strain>
    </source>
</reference>
<proteinExistence type="predicted"/>
<keyword evidence="2" id="KW-0732">Signal</keyword>